<dbReference type="EMBL" id="JBDIML010000004">
    <property type="protein sequence ID" value="MEN2768265.1"/>
    <property type="molecule type" value="Genomic_DNA"/>
</dbReference>
<dbReference type="NCBIfam" id="TIGR02884">
    <property type="entry name" value="spore_pdaA"/>
    <property type="match status" value="1"/>
</dbReference>
<gene>
    <name evidence="2" type="primary">pdaA</name>
    <name evidence="2" type="ORF">ABC228_13875</name>
</gene>
<dbReference type="PROSITE" id="PS51677">
    <property type="entry name" value="NODB"/>
    <property type="match status" value="1"/>
</dbReference>
<dbReference type="SUPFAM" id="SSF88713">
    <property type="entry name" value="Glycoside hydrolase/deacetylase"/>
    <property type="match status" value="1"/>
</dbReference>
<name>A0ABU9XJU1_9BACI</name>
<dbReference type="InterPro" id="IPR050248">
    <property type="entry name" value="Polysacc_deacetylase_ArnD"/>
</dbReference>
<comment type="caution">
    <text evidence="2">The sequence shown here is derived from an EMBL/GenBank/DDBJ whole genome shotgun (WGS) entry which is preliminary data.</text>
</comment>
<protein>
    <submittedName>
        <fullName evidence="2">Delta-lactam-biosynthetic de-N-acetylase</fullName>
    </submittedName>
</protein>
<evidence type="ECO:0000313" key="2">
    <source>
        <dbReference type="EMBL" id="MEN2768265.1"/>
    </source>
</evidence>
<dbReference type="Proteomes" id="UP001444625">
    <property type="component" value="Unassembled WGS sequence"/>
</dbReference>
<reference evidence="2 3" key="1">
    <citation type="submission" date="2024-05" db="EMBL/GenBank/DDBJ databases">
        <authorList>
            <person name="Haq I."/>
            <person name="Ullah Z."/>
            <person name="Ahmad R."/>
            <person name="Li M."/>
            <person name="Tong Y."/>
        </authorList>
    </citation>
    <scope>NUCLEOTIDE SEQUENCE [LARGE SCALE GENOMIC DNA]</scope>
    <source>
        <strain evidence="2 3">16A2E</strain>
    </source>
</reference>
<evidence type="ECO:0000259" key="1">
    <source>
        <dbReference type="PROSITE" id="PS51677"/>
    </source>
</evidence>
<dbReference type="RefSeq" id="WP_345825743.1">
    <property type="nucleotide sequence ID" value="NZ_JBDIML010000004.1"/>
</dbReference>
<dbReference type="PANTHER" id="PTHR10587">
    <property type="entry name" value="GLYCOSYL TRANSFERASE-RELATED"/>
    <property type="match status" value="1"/>
</dbReference>
<dbReference type="InterPro" id="IPR011330">
    <property type="entry name" value="Glyco_hydro/deAcase_b/a-brl"/>
</dbReference>
<feature type="domain" description="NodB homology" evidence="1">
    <location>
        <begin position="67"/>
        <end position="248"/>
    </location>
</feature>
<proteinExistence type="predicted"/>
<dbReference type="CDD" id="cd10948">
    <property type="entry name" value="CE4_BsPdaA_like"/>
    <property type="match status" value="1"/>
</dbReference>
<dbReference type="InterPro" id="IPR014235">
    <property type="entry name" value="Spore_PdaA"/>
</dbReference>
<evidence type="ECO:0000313" key="3">
    <source>
        <dbReference type="Proteomes" id="UP001444625"/>
    </source>
</evidence>
<dbReference type="Pfam" id="PF01522">
    <property type="entry name" value="Polysacc_deac_1"/>
    <property type="match status" value="1"/>
</dbReference>
<keyword evidence="3" id="KW-1185">Reference proteome</keyword>
<accession>A0ABU9XJU1</accession>
<organism evidence="2 3">
    <name type="scientific">Ornithinibacillus xuwenensis</name>
    <dbReference type="NCBI Taxonomy" id="3144668"/>
    <lineage>
        <taxon>Bacteria</taxon>
        <taxon>Bacillati</taxon>
        <taxon>Bacillota</taxon>
        <taxon>Bacilli</taxon>
        <taxon>Bacillales</taxon>
        <taxon>Bacillaceae</taxon>
        <taxon>Ornithinibacillus</taxon>
    </lineage>
</organism>
<dbReference type="PANTHER" id="PTHR10587:SF78">
    <property type="entry name" value="PEPTIDOGLYCAN-N-ACETYLMURAMIC ACID DEACETYLASE PDAA"/>
    <property type="match status" value="1"/>
</dbReference>
<dbReference type="Gene3D" id="3.20.20.370">
    <property type="entry name" value="Glycoside hydrolase/deacetylase"/>
    <property type="match status" value="1"/>
</dbReference>
<sequence>MQRFYVVWTATFIFFLAFSSVVLHEVEARGYGWGYKKNLNHEIPDVGKYRDILKEHGAYYVDESGEKTLYLTFDNGYEQGYTGDILDVLKKEKVPAAFFVTGHYVDSQPELIKRMVDEGHIIGNHSYHHPDFTILTKEVMKRELETLEDAVADVSNQKDIKYVRPPKGMFNEQTLEWANDLGYIHVFWSLAIIDWNTKSQKGWEYAYDQITKQIHPGAILLLHAVSEDNAKALERLIQDLKKDGYTFKSLDDFVIKDKMPESIYGY</sequence>
<dbReference type="InterPro" id="IPR002509">
    <property type="entry name" value="NODB_dom"/>
</dbReference>